<keyword evidence="2" id="KW-1185">Reference proteome</keyword>
<dbReference type="InterPro" id="IPR027375">
    <property type="entry name" value="DKNYY"/>
</dbReference>
<reference evidence="1 2" key="1">
    <citation type="submission" date="2021-08" db="EMBL/GenBank/DDBJ databases">
        <title>Culture and genomic analysis of Symbiopectobacterium purcellii sp. nov. gen. nov., isolated from the leafhopper Empoasca decipiens.</title>
        <authorList>
            <person name="Nadal-Jimenez P."/>
            <person name="Siozios S."/>
            <person name="Halliday N."/>
            <person name="Camara M."/>
            <person name="Hurst G.D.D."/>
        </authorList>
    </citation>
    <scope>NUCLEOTIDE SEQUENCE [LARGE SCALE GENOMIC DNA]</scope>
    <source>
        <strain evidence="1 2">SyEd1</strain>
    </source>
</reference>
<proteinExistence type="predicted"/>
<sequence>MHLSAISAEKTTATYSGVKYPYKVINGVLHYQSAVNLPAVPMKNVKPENFSVIYSDTAFGVGKANGTYYCNAVALPKAFNPEKAKAIDSYLVSDVGTYAYCKKMTVDIDWTKFEALDFPFFSDGKRIFMRDGSVLKGADVATFQTKGTNQAFDKKQYYFRESDSATIPYKKSVNIHEKCFGWATIDDALYFRGEKNSEFDASTFTCLSFSVTADKKGFYIYGKPFPIFTPDTDVKNLKALSDHVVTDGKSVWFVKIEPERLAGLDASKVNVNENVISDGVNEWHCEDLKSPGEAMCTKK</sequence>
<gene>
    <name evidence="1" type="ORF">K6K13_09690</name>
</gene>
<evidence type="ECO:0000313" key="1">
    <source>
        <dbReference type="EMBL" id="QZN97563.1"/>
    </source>
</evidence>
<organism evidence="1 2">
    <name type="scientific">Symbiopectobacterium purcellii</name>
    <dbReference type="NCBI Taxonomy" id="2871826"/>
    <lineage>
        <taxon>Bacteria</taxon>
        <taxon>Pseudomonadati</taxon>
        <taxon>Pseudomonadota</taxon>
        <taxon>Gammaproteobacteria</taxon>
        <taxon>Enterobacterales</taxon>
        <taxon>Enterobacteriaceae</taxon>
    </lineage>
</organism>
<dbReference type="Proteomes" id="UP000825886">
    <property type="component" value="Chromosome"/>
</dbReference>
<accession>A0ABX9AS75</accession>
<dbReference type="EMBL" id="CP081864">
    <property type="protein sequence ID" value="QZN97563.1"/>
    <property type="molecule type" value="Genomic_DNA"/>
</dbReference>
<dbReference type="RefSeq" id="WP_222160600.1">
    <property type="nucleotide sequence ID" value="NZ_CP081864.1"/>
</dbReference>
<protein>
    <submittedName>
        <fullName evidence="1">DKNYY domain-containing protein</fullName>
    </submittedName>
</protein>
<evidence type="ECO:0000313" key="2">
    <source>
        <dbReference type="Proteomes" id="UP000825886"/>
    </source>
</evidence>
<dbReference type="Pfam" id="PF13644">
    <property type="entry name" value="DKNYY"/>
    <property type="match status" value="1"/>
</dbReference>
<name>A0ABX9AS75_9ENTR</name>